<dbReference type="SUPFAM" id="SSF52047">
    <property type="entry name" value="RNI-like"/>
    <property type="match status" value="1"/>
</dbReference>
<evidence type="ECO:0000313" key="2">
    <source>
        <dbReference type="Proteomes" id="UP000000702"/>
    </source>
</evidence>
<dbReference type="VEuPathDB" id="TriTrypDB:TcIL3000_0_01660"/>
<dbReference type="InterPro" id="IPR032675">
    <property type="entry name" value="LRR_dom_sf"/>
</dbReference>
<dbReference type="Proteomes" id="UP000000702">
    <property type="component" value="Unassembled WGS sequence"/>
</dbReference>
<organism evidence="1 2">
    <name type="scientific">Trypanosoma congolense (strain IL3000)</name>
    <dbReference type="NCBI Taxonomy" id="1068625"/>
    <lineage>
        <taxon>Eukaryota</taxon>
        <taxon>Discoba</taxon>
        <taxon>Euglenozoa</taxon>
        <taxon>Kinetoplastea</taxon>
        <taxon>Metakinetoplastina</taxon>
        <taxon>Trypanosomatida</taxon>
        <taxon>Trypanosomatidae</taxon>
        <taxon>Trypanosoma</taxon>
        <taxon>Nannomonas</taxon>
    </lineage>
</organism>
<dbReference type="Gene3D" id="3.80.10.10">
    <property type="entry name" value="Ribonuclease Inhibitor"/>
    <property type="match status" value="1"/>
</dbReference>
<dbReference type="PROSITE" id="PS51450">
    <property type="entry name" value="LRR"/>
    <property type="match status" value="1"/>
</dbReference>
<dbReference type="OMA" id="NEVSICA"/>
<evidence type="ECO:0000313" key="1">
    <source>
        <dbReference type="EMBL" id="CCD16521.1"/>
    </source>
</evidence>
<keyword evidence="2" id="KW-1185">Reference proteome</keyword>
<dbReference type="AlphaFoldDB" id="F9WGT4"/>
<reference evidence="2" key="1">
    <citation type="submission" date="2011-07" db="EMBL/GenBank/DDBJ databases">
        <title>Divergent evolution of antigenic variation in African trypanosomes.</title>
        <authorList>
            <person name="Jackson A.P."/>
            <person name="Berry A."/>
            <person name="Allison H.C."/>
            <person name="Burton P."/>
            <person name="Anderson J."/>
            <person name="Aslett M."/>
            <person name="Brown R."/>
            <person name="Corton N."/>
            <person name="Harris D."/>
            <person name="Hauser H."/>
            <person name="Gamble J."/>
            <person name="Gilderthorp R."/>
            <person name="McQuillan J."/>
            <person name="Quail M.A."/>
            <person name="Sanders M."/>
            <person name="Van Tonder A."/>
            <person name="Ginger M.L."/>
            <person name="Donelson J.E."/>
            <person name="Field M.C."/>
            <person name="Barry J.D."/>
            <person name="Berriman M."/>
            <person name="Hertz-Fowler C."/>
        </authorList>
    </citation>
    <scope>NUCLEOTIDE SEQUENCE [LARGE SCALE GENOMIC DNA]</scope>
    <source>
        <strain evidence="2">IL3000</strain>
    </source>
</reference>
<reference evidence="1 2" key="2">
    <citation type="journal article" date="2012" name="Proc. Natl. Acad. Sci. U.S.A.">
        <title>Antigenic diversity is generated by distinct evolutionary mechanisms in African trypanosome species.</title>
        <authorList>
            <person name="Jackson A.P."/>
            <person name="Berry A."/>
            <person name="Aslett M."/>
            <person name="Allison H.C."/>
            <person name="Burton P."/>
            <person name="Vavrova-Anderson J."/>
            <person name="Brown R."/>
            <person name="Browne H."/>
            <person name="Corton N."/>
            <person name="Hauser H."/>
            <person name="Gamble J."/>
            <person name="Gilderthorp R."/>
            <person name="Marcello L."/>
            <person name="McQuillan J."/>
            <person name="Otto T.D."/>
            <person name="Quail M.A."/>
            <person name="Sanders M.J."/>
            <person name="van Tonder A."/>
            <person name="Ginger M.L."/>
            <person name="Field M.C."/>
            <person name="Barry J.D."/>
            <person name="Hertz-Fowler C."/>
            <person name="Berriman M."/>
        </authorList>
    </citation>
    <scope>NUCLEOTIDE SEQUENCE [LARGE SCALE GENOMIC DNA]</scope>
    <source>
        <strain evidence="1 2">IL3000</strain>
    </source>
</reference>
<accession>F9WGT4</accession>
<protein>
    <submittedName>
        <fullName evidence="1">WGS project CAEQ00000000 data, annotated contig 54</fullName>
    </submittedName>
</protein>
<comment type="caution">
    <text evidence="1">The sequence shown here is derived from an EMBL/GenBank/DDBJ whole genome shotgun (WGS) entry which is preliminary data.</text>
</comment>
<sequence length="168" mass="18412">MYAARVQDQEAKGLSLAGLTFRQRYIEFCRQGGIKPNSMLMRLFPDKQGISVMRIDTSMNYVGPKGFYPILQALRGNAGLEYLNLSHNNLENDEVVELVNVLLTDSGASLVFLDLSNNPVSLVGGAALLRLAQSNPLLSTIRVKGTLIPQQVCRTIQEACDANTARAQ</sequence>
<dbReference type="EMBL" id="CAEQ01002319">
    <property type="protein sequence ID" value="CCD16521.1"/>
    <property type="molecule type" value="Genomic_DNA"/>
</dbReference>
<dbReference type="InterPro" id="IPR001611">
    <property type="entry name" value="Leu-rich_rpt"/>
</dbReference>
<name>F9WGT4_TRYCI</name>
<gene>
    <name evidence="1" type="ORF">TCIL3000_0_01660</name>
</gene>
<proteinExistence type="predicted"/>